<dbReference type="PANTHER" id="PTHR12558">
    <property type="entry name" value="CELL DIVISION CYCLE 16,23,27"/>
    <property type="match status" value="1"/>
</dbReference>
<feature type="repeat" description="TPR" evidence="1">
    <location>
        <begin position="780"/>
        <end position="813"/>
    </location>
</feature>
<dbReference type="Proteomes" id="UP001176891">
    <property type="component" value="Unassembled WGS sequence"/>
</dbReference>
<dbReference type="InterPro" id="IPR011990">
    <property type="entry name" value="TPR-like_helical_dom_sf"/>
</dbReference>
<dbReference type="PROSITE" id="PS50005">
    <property type="entry name" value="TPR"/>
    <property type="match status" value="1"/>
</dbReference>
<evidence type="ECO:0000313" key="3">
    <source>
        <dbReference type="EMBL" id="MDO5985828.1"/>
    </source>
</evidence>
<gene>
    <name evidence="3" type="ORF">Q4Q39_00290</name>
</gene>
<accession>A0ABT8WVZ3</accession>
<comment type="caution">
    <text evidence="3">The sequence shown here is derived from an EMBL/GenBank/DDBJ whole genome shotgun (WGS) entry which is preliminary data.</text>
</comment>
<dbReference type="Pfam" id="PF17128">
    <property type="entry name" value="DUF5107"/>
    <property type="match status" value="1"/>
</dbReference>
<evidence type="ECO:0000313" key="4">
    <source>
        <dbReference type="Proteomes" id="UP001176891"/>
    </source>
</evidence>
<keyword evidence="1" id="KW-0802">TPR repeat</keyword>
<dbReference type="PANTHER" id="PTHR12558:SF13">
    <property type="entry name" value="CELL DIVISION CYCLE PROTEIN 27 HOMOLOG"/>
    <property type="match status" value="1"/>
</dbReference>
<evidence type="ECO:0000259" key="2">
    <source>
        <dbReference type="Pfam" id="PF17128"/>
    </source>
</evidence>
<dbReference type="InterPro" id="IPR033396">
    <property type="entry name" value="DUF5107"/>
</dbReference>
<organism evidence="3 4">
    <name type="scientific">Flavivirga amylovorans</name>
    <dbReference type="NCBI Taxonomy" id="870486"/>
    <lineage>
        <taxon>Bacteria</taxon>
        <taxon>Pseudomonadati</taxon>
        <taxon>Bacteroidota</taxon>
        <taxon>Flavobacteriia</taxon>
        <taxon>Flavobacteriales</taxon>
        <taxon>Flavobacteriaceae</taxon>
        <taxon>Flavivirga</taxon>
    </lineage>
</organism>
<protein>
    <submittedName>
        <fullName evidence="3">DUF5107 domain-containing protein</fullName>
    </submittedName>
</protein>
<dbReference type="Pfam" id="PF13181">
    <property type="entry name" value="TPR_8"/>
    <property type="match status" value="1"/>
</dbReference>
<evidence type="ECO:0000256" key="1">
    <source>
        <dbReference type="PROSITE-ProRule" id="PRU00339"/>
    </source>
</evidence>
<dbReference type="RefSeq" id="WP_303280374.1">
    <property type="nucleotide sequence ID" value="NZ_BAABCZ010000016.1"/>
</dbReference>
<dbReference type="SUPFAM" id="SSF48452">
    <property type="entry name" value="TPR-like"/>
    <property type="match status" value="4"/>
</dbReference>
<feature type="domain" description="DUF5107" evidence="2">
    <location>
        <begin position="63"/>
        <end position="362"/>
    </location>
</feature>
<proteinExistence type="predicted"/>
<keyword evidence="4" id="KW-1185">Reference proteome</keyword>
<dbReference type="InterPro" id="IPR019734">
    <property type="entry name" value="TPR_rpt"/>
</dbReference>
<dbReference type="Pfam" id="PF13432">
    <property type="entry name" value="TPR_16"/>
    <property type="match status" value="2"/>
</dbReference>
<dbReference type="Gene3D" id="1.25.40.10">
    <property type="entry name" value="Tetratricopeptide repeat domain"/>
    <property type="match status" value="4"/>
</dbReference>
<dbReference type="SMART" id="SM00028">
    <property type="entry name" value="TPR"/>
    <property type="match status" value="8"/>
</dbReference>
<dbReference type="EMBL" id="JAUOEM010000001">
    <property type="protein sequence ID" value="MDO5985828.1"/>
    <property type="molecule type" value="Genomic_DNA"/>
</dbReference>
<sequence>MKSNKIILVVIILTWASNIYAQRTVQVKVFKENIPTYDMGPDDTNAHLKDFKIEGLFYFRDKRSTYPYSFQNDYKPTKQNVEYEIVRLENDYIYVDIIPQLRGRIQGAVDKRNGWDFLYYNHVIKPAEIAVRSAWLSGGLEYNHPGGHGYTQMNKITYDIKDNTDGSKTVVIAETEPVRMMKWEYEIILRPDALFVETKGRFISTVPYTVPFVSSNNAAMHATEEMELIFPQEAYATGHGISNLRKWSEYSDDGTDWNWVKNIKHSLSAFADGTGLSMDYWGVYSHEKDIDAGSVVVADHRVAPGKKYFTWGKSESGRQWDTFLSDNDGGYVELQHQAFNERMNHGYAVLEPFEVKEFSIFWYPIKNTPGFTKATKEIAVNFKKEGNSNYRLDLLPTLNLPGSVVSILKNGEKVEELKYDFKVGEVYKNKLKLTATDADTLEIKIIDNKKKPFFEYKNKIHSEKPVHNSIPEVSNKKLTIDQLYTKAISNYFDAYGVDADMCINEILSRDPNESRALRLKGTIQVKRGDFEKATKTLERSFVNGHFYGRSRADFLNGYAYLQLGNYDKAHQYLTKSSRYREEMDNSLYYLAQLEVLKGNYHEAFRRLQEVPLSYLTHPDIYNLSTYVCRKLGMVEKAGEYLAESFERDPLNFVGYIEKMALYGEKVKGVEKVNSLFDRKDKLFLGSQNYIDTAIFYMSLNDYDTALKVLKIAEDNYAENESTYPMVNYYLGYCLTKKGSKKEGLKYYEKASATNSDYVFPYRVESIKVLQNVLKNTPEDSVASMYLGDLMYHLRRHKEAIALWEKANKLNPNNFRVSRNLAIGRHVAKNDDLETTIALMEASFANNNKNLRTFGELEFLYIKSGDNKKLEQHYDNNLDLLYRKGTSSLNAADFYTKMGRYKDAQNVLKQTYFSAVERNLGVPYRHVRYTEAIIGEGQNLLKAGKYKDAIEAFKRAYLYPKYLNEAKVNHPVTTRTDYFLGLAYKKDNQSAKAKSYFKKAINQDINPNSIATVFKAKSLKELGQVKKGDKLILDLISVLQNRIDAKAKNEIMGQERPEENVSGVDEYVLSLCYAYLDKNDKAKTYMKSAKDKNYNVVYNTMLTGSHIRAKKYSLE</sequence>
<reference evidence="3" key="1">
    <citation type="submission" date="2023-07" db="EMBL/GenBank/DDBJ databases">
        <title>Two novel species in the genus Flavivirga.</title>
        <authorList>
            <person name="Kwon K."/>
        </authorList>
    </citation>
    <scope>NUCLEOTIDE SEQUENCE</scope>
    <source>
        <strain evidence="3">KACC 14157</strain>
    </source>
</reference>
<name>A0ABT8WVZ3_9FLAO</name>